<dbReference type="RefSeq" id="WP_344520068.1">
    <property type="nucleotide sequence ID" value="NZ_BAAAUG010000027.1"/>
</dbReference>
<reference evidence="4" key="1">
    <citation type="journal article" date="2019" name="Int. J. Syst. Evol. Microbiol.">
        <title>The Global Catalogue of Microorganisms (GCM) 10K type strain sequencing project: providing services to taxonomists for standard genome sequencing and annotation.</title>
        <authorList>
            <consortium name="The Broad Institute Genomics Platform"/>
            <consortium name="The Broad Institute Genome Sequencing Center for Infectious Disease"/>
            <person name="Wu L."/>
            <person name="Ma J."/>
        </authorList>
    </citation>
    <scope>NUCLEOTIDE SEQUENCE [LARGE SCALE GENOMIC DNA]</scope>
    <source>
        <strain evidence="4">JCM 9092</strain>
    </source>
</reference>
<feature type="domain" description="AMP-binding enzyme C-terminal" evidence="2">
    <location>
        <begin position="417"/>
        <end position="493"/>
    </location>
</feature>
<dbReference type="PANTHER" id="PTHR45398:SF1">
    <property type="entry name" value="ENZYME, PUTATIVE (JCVI)-RELATED"/>
    <property type="match status" value="1"/>
</dbReference>
<dbReference type="Proteomes" id="UP001501637">
    <property type="component" value="Unassembled WGS sequence"/>
</dbReference>
<evidence type="ECO:0000313" key="3">
    <source>
        <dbReference type="EMBL" id="GAA3095057.1"/>
    </source>
</evidence>
<dbReference type="Pfam" id="PF13193">
    <property type="entry name" value="AMP-binding_C"/>
    <property type="match status" value="1"/>
</dbReference>
<dbReference type="PANTHER" id="PTHR45398">
    <property type="match status" value="1"/>
</dbReference>
<dbReference type="InterPro" id="IPR025110">
    <property type="entry name" value="AMP-bd_C"/>
</dbReference>
<dbReference type="Pfam" id="PF00501">
    <property type="entry name" value="AMP-binding"/>
    <property type="match status" value="1"/>
</dbReference>
<dbReference type="EMBL" id="BAAAUG010000027">
    <property type="protein sequence ID" value="GAA3095057.1"/>
    <property type="molecule type" value="Genomic_DNA"/>
</dbReference>
<dbReference type="InterPro" id="IPR020845">
    <property type="entry name" value="AMP-binding_CS"/>
</dbReference>
<dbReference type="InterPro" id="IPR042099">
    <property type="entry name" value="ANL_N_sf"/>
</dbReference>
<dbReference type="InterPro" id="IPR000873">
    <property type="entry name" value="AMP-dep_synth/lig_dom"/>
</dbReference>
<dbReference type="Gene3D" id="3.30.300.30">
    <property type="match status" value="1"/>
</dbReference>
<evidence type="ECO:0000259" key="1">
    <source>
        <dbReference type="Pfam" id="PF00501"/>
    </source>
</evidence>
<keyword evidence="4" id="KW-1185">Reference proteome</keyword>
<organism evidence="3 4">
    <name type="scientific">Streptomyces rectiviolaceus</name>
    <dbReference type="NCBI Taxonomy" id="332591"/>
    <lineage>
        <taxon>Bacteria</taxon>
        <taxon>Bacillati</taxon>
        <taxon>Actinomycetota</taxon>
        <taxon>Actinomycetes</taxon>
        <taxon>Kitasatosporales</taxon>
        <taxon>Streptomycetaceae</taxon>
        <taxon>Streptomyces</taxon>
    </lineage>
</organism>
<evidence type="ECO:0000313" key="4">
    <source>
        <dbReference type="Proteomes" id="UP001501637"/>
    </source>
</evidence>
<protein>
    <recommendedName>
        <fullName evidence="5">Acyl-CoA synthetase</fullName>
    </recommendedName>
</protein>
<feature type="domain" description="AMP-dependent synthetase/ligase" evidence="1">
    <location>
        <begin position="12"/>
        <end position="355"/>
    </location>
</feature>
<name>A0ABP6MD69_9ACTN</name>
<comment type="caution">
    <text evidence="3">The sequence shown here is derived from an EMBL/GenBank/DDBJ whole genome shotgun (WGS) entry which is preliminary data.</text>
</comment>
<proteinExistence type="predicted"/>
<evidence type="ECO:0008006" key="5">
    <source>
        <dbReference type="Google" id="ProtNLM"/>
    </source>
</evidence>
<gene>
    <name evidence="3" type="ORF">GCM10010449_18370</name>
</gene>
<sequence length="508" mass="53382">MAWTTLPERVGTQAEQRPDAPALLWHGQEIGYAELSGLAGTARRGLEALGLPGEGPVALVAKKSPQAVAVLLACLALRQPVLIPSAELGEETLGELLARAGAQCLPSPSELTDQAAHSGLVLGEPAGPEGSRCAALPEDTTFLLTTSGSTGLPKAVPVSAAALDRFTAWAGQRFGIGPGSTVLNYAPLNFDLCLLDIWTTLASGGCAALVDQDLAVNPAHLLQQFQARPVQVVQGVPMLFQLLGQAERRSRGDEFAQVEHVLLTGDAISAKGLGALPGLFPKARLHNVYGCTETNDSFVHEIDPAVDPGRYGSVPIGRPVTGADALVLDEEGAVLTGAGRGELMVRTPFQSAGYLDPALDDGVFVPHPGDGSAEPGATGRWYRTGDLVRRHPDGTLTLEGRRDFVVKVRGVRINTAEVEEALRRHPEVADAAVLALPDERAGKRLHAVVQRTEHSALGGLQLREHAAKLLPRVAIPSKVELVDTALPRTPTGKLDRKAVLGQLPGQSA</sequence>
<evidence type="ECO:0000259" key="2">
    <source>
        <dbReference type="Pfam" id="PF13193"/>
    </source>
</evidence>
<dbReference type="SUPFAM" id="SSF56801">
    <property type="entry name" value="Acetyl-CoA synthetase-like"/>
    <property type="match status" value="1"/>
</dbReference>
<dbReference type="PROSITE" id="PS00455">
    <property type="entry name" value="AMP_BINDING"/>
    <property type="match status" value="1"/>
</dbReference>
<dbReference type="InterPro" id="IPR045851">
    <property type="entry name" value="AMP-bd_C_sf"/>
</dbReference>
<dbReference type="Gene3D" id="3.40.50.12780">
    <property type="entry name" value="N-terminal domain of ligase-like"/>
    <property type="match status" value="1"/>
</dbReference>
<accession>A0ABP6MD69</accession>